<evidence type="ECO:0000256" key="1">
    <source>
        <dbReference type="SAM" id="Phobius"/>
    </source>
</evidence>
<sequence length="100" mass="11722">MTLCIFHSYRSFLVSNLLFLCYTFFAYLLSLPITCTIFLSSCHFLFATTRNYHYYFIRPSCFYLPFRILVCHALFSSSHNCVAFYKLSNGIVPNVSTFPH</sequence>
<gene>
    <name evidence="2" type="ORF">TVY486_0902580</name>
</gene>
<feature type="transmembrane region" description="Helical" evidence="1">
    <location>
        <begin position="12"/>
        <end position="33"/>
    </location>
</feature>
<dbReference type="VEuPathDB" id="TriTrypDB:TvY486_0902580"/>
<keyword evidence="1" id="KW-0472">Membrane</keyword>
<protein>
    <submittedName>
        <fullName evidence="2">Uncharacterized protein</fullName>
    </submittedName>
</protein>
<accession>G0U2D3</accession>
<keyword evidence="1" id="KW-1133">Transmembrane helix</keyword>
<dbReference type="AlphaFoldDB" id="G0U2D3"/>
<reference evidence="2" key="1">
    <citation type="journal article" date="2012" name="Proc. Natl. Acad. Sci. U.S.A.">
        <title>Antigenic diversity is generated by distinct evolutionary mechanisms in African trypanosome species.</title>
        <authorList>
            <person name="Jackson A.P."/>
            <person name="Berry A."/>
            <person name="Aslett M."/>
            <person name="Allison H.C."/>
            <person name="Burton P."/>
            <person name="Vavrova-Anderson J."/>
            <person name="Brown R."/>
            <person name="Browne H."/>
            <person name="Corton N."/>
            <person name="Hauser H."/>
            <person name="Gamble J."/>
            <person name="Gilderthorp R."/>
            <person name="Marcello L."/>
            <person name="McQuillan J."/>
            <person name="Otto T.D."/>
            <person name="Quail M.A."/>
            <person name="Sanders M.J."/>
            <person name="van Tonder A."/>
            <person name="Ginger M.L."/>
            <person name="Field M.C."/>
            <person name="Barry J.D."/>
            <person name="Hertz-Fowler C."/>
            <person name="Berriman M."/>
        </authorList>
    </citation>
    <scope>NUCLEOTIDE SEQUENCE</scope>
    <source>
        <strain evidence="2">Y486</strain>
    </source>
</reference>
<evidence type="ECO:0000313" key="2">
    <source>
        <dbReference type="EMBL" id="CCC50436.1"/>
    </source>
</evidence>
<keyword evidence="1" id="KW-0812">Transmembrane</keyword>
<dbReference type="EMBL" id="HE573025">
    <property type="protein sequence ID" value="CCC50436.1"/>
    <property type="molecule type" value="Genomic_DNA"/>
</dbReference>
<proteinExistence type="predicted"/>
<name>G0U2D3_TRYVY</name>
<organism evidence="2">
    <name type="scientific">Trypanosoma vivax (strain Y486)</name>
    <dbReference type="NCBI Taxonomy" id="1055687"/>
    <lineage>
        <taxon>Eukaryota</taxon>
        <taxon>Discoba</taxon>
        <taxon>Euglenozoa</taxon>
        <taxon>Kinetoplastea</taxon>
        <taxon>Metakinetoplastina</taxon>
        <taxon>Trypanosomatida</taxon>
        <taxon>Trypanosomatidae</taxon>
        <taxon>Trypanosoma</taxon>
        <taxon>Duttonella</taxon>
    </lineage>
</organism>